<evidence type="ECO:0000313" key="2">
    <source>
        <dbReference type="EMBL" id="CAB4032774.1"/>
    </source>
</evidence>
<name>A0A6S7JRP6_PARCT</name>
<evidence type="ECO:0000256" key="1">
    <source>
        <dbReference type="SAM" id="MobiDB-lite"/>
    </source>
</evidence>
<gene>
    <name evidence="2" type="ORF">PACLA_8A049204</name>
</gene>
<dbReference type="AlphaFoldDB" id="A0A6S7JRP6"/>
<comment type="caution">
    <text evidence="2">The sequence shown here is derived from an EMBL/GenBank/DDBJ whole genome shotgun (WGS) entry which is preliminary data.</text>
</comment>
<proteinExistence type="predicted"/>
<feature type="compositionally biased region" description="Basic and acidic residues" evidence="1">
    <location>
        <begin position="141"/>
        <end position="151"/>
    </location>
</feature>
<accession>A0A6S7JRP6</accession>
<dbReference type="EMBL" id="CACRXK020018685">
    <property type="protein sequence ID" value="CAB4032774.1"/>
    <property type="molecule type" value="Genomic_DNA"/>
</dbReference>
<dbReference type="Proteomes" id="UP001152795">
    <property type="component" value="Unassembled WGS sequence"/>
</dbReference>
<sequence length="163" mass="19224">MALLIYAGIQVEDIHDSLLYPLQGRQAFFFFLWTDYRQLKEKLNQYSLPRKSNDFALFELMRVKPEESERTGNYAAILRKAAGKCDFANWLAHKMIKCLIISNLHDDQLRLICLQKELTLDQLLMKARKREDAMAMNEVMHKKDGEKEKLNRGKQRQPFKGPY</sequence>
<reference evidence="2" key="1">
    <citation type="submission" date="2020-04" db="EMBL/GenBank/DDBJ databases">
        <authorList>
            <person name="Alioto T."/>
            <person name="Alioto T."/>
            <person name="Gomez Garrido J."/>
        </authorList>
    </citation>
    <scope>NUCLEOTIDE SEQUENCE</scope>
    <source>
        <strain evidence="2">A484AB</strain>
    </source>
</reference>
<protein>
    <submittedName>
        <fullName evidence="2">Uncharacterized protein</fullName>
    </submittedName>
</protein>
<evidence type="ECO:0000313" key="3">
    <source>
        <dbReference type="Proteomes" id="UP001152795"/>
    </source>
</evidence>
<dbReference type="OrthoDB" id="8030316at2759"/>
<organism evidence="2 3">
    <name type="scientific">Paramuricea clavata</name>
    <name type="common">Red gorgonian</name>
    <name type="synonym">Violescent sea-whip</name>
    <dbReference type="NCBI Taxonomy" id="317549"/>
    <lineage>
        <taxon>Eukaryota</taxon>
        <taxon>Metazoa</taxon>
        <taxon>Cnidaria</taxon>
        <taxon>Anthozoa</taxon>
        <taxon>Octocorallia</taxon>
        <taxon>Malacalcyonacea</taxon>
        <taxon>Plexauridae</taxon>
        <taxon>Paramuricea</taxon>
    </lineage>
</organism>
<keyword evidence="3" id="KW-1185">Reference proteome</keyword>
<feature type="region of interest" description="Disordered" evidence="1">
    <location>
        <begin position="141"/>
        <end position="163"/>
    </location>
</feature>